<sequence length="398" mass="46102">ISYWIGKTVPYQAIGDRPGQPNIIAHEHNGWCGELQRIAVAAQRAALIPSIGACNIGEDHVWREFYERGWHQNDNWWTDGGGTVDTPDVYAYGWGKDMSAIFAWRGDDSIYDVTSTYIHPEDRTTVKFVVKDSYLQPVDGARVTVTVQGIKDITWLKNTIWEKIQEIWDRLPDFIKGKILQAIYDRIQEKFDEVPDIIDGLTITTWNYTDMNGKCCFELGKNHEYLFVIQQGNNLRKPWQLAKNNALRVYNNTQDKTFHISFIDFSNRVQRHRSKEIPEGDCIFDVSFDTMAYHLQKNVRTDNIGTYDTKGGIDFFIVDEENFGKYMSGRRFTCSNYIEGEDTDFSLCTEKKDWYIVFRNHAHRTNVVLDFSIQVKASTNVDRIQIVSPDTSIFDHPV</sequence>
<protein>
    <recommendedName>
        <fullName evidence="2">Transglutaminase-like domain-containing protein</fullName>
    </recommendedName>
</protein>
<dbReference type="SUPFAM" id="SSF54001">
    <property type="entry name" value="Cysteine proteinases"/>
    <property type="match status" value="1"/>
</dbReference>
<feature type="non-terminal residue" evidence="1">
    <location>
        <position position="398"/>
    </location>
</feature>
<evidence type="ECO:0008006" key="2">
    <source>
        <dbReference type="Google" id="ProtNLM"/>
    </source>
</evidence>
<gene>
    <name evidence="1" type="ORF">S06H3_15228</name>
</gene>
<accession>X1MQG4</accession>
<feature type="non-terminal residue" evidence="1">
    <location>
        <position position="1"/>
    </location>
</feature>
<dbReference type="EMBL" id="BARV01007483">
    <property type="protein sequence ID" value="GAI08604.1"/>
    <property type="molecule type" value="Genomic_DNA"/>
</dbReference>
<organism evidence="1">
    <name type="scientific">marine sediment metagenome</name>
    <dbReference type="NCBI Taxonomy" id="412755"/>
    <lineage>
        <taxon>unclassified sequences</taxon>
        <taxon>metagenomes</taxon>
        <taxon>ecological metagenomes</taxon>
    </lineage>
</organism>
<reference evidence="1" key="1">
    <citation type="journal article" date="2014" name="Front. Microbiol.">
        <title>High frequency of phylogenetically diverse reductive dehalogenase-homologous genes in deep subseafloor sedimentary metagenomes.</title>
        <authorList>
            <person name="Kawai M."/>
            <person name="Futagami T."/>
            <person name="Toyoda A."/>
            <person name="Takaki Y."/>
            <person name="Nishi S."/>
            <person name="Hori S."/>
            <person name="Arai W."/>
            <person name="Tsubouchi T."/>
            <person name="Morono Y."/>
            <person name="Uchiyama I."/>
            <person name="Ito T."/>
            <person name="Fujiyama A."/>
            <person name="Inagaki F."/>
            <person name="Takami H."/>
        </authorList>
    </citation>
    <scope>NUCLEOTIDE SEQUENCE</scope>
    <source>
        <strain evidence="1">Expedition CK06-06</strain>
    </source>
</reference>
<comment type="caution">
    <text evidence="1">The sequence shown here is derived from an EMBL/GenBank/DDBJ whole genome shotgun (WGS) entry which is preliminary data.</text>
</comment>
<dbReference type="Gene3D" id="3.10.620.30">
    <property type="match status" value="1"/>
</dbReference>
<dbReference type="InterPro" id="IPR038765">
    <property type="entry name" value="Papain-like_cys_pep_sf"/>
</dbReference>
<evidence type="ECO:0000313" key="1">
    <source>
        <dbReference type="EMBL" id="GAI08604.1"/>
    </source>
</evidence>
<dbReference type="AlphaFoldDB" id="X1MQG4"/>
<proteinExistence type="predicted"/>
<name>X1MQG4_9ZZZZ</name>